<dbReference type="EMBL" id="KB908930">
    <property type="protein sequence ID" value="EOB14609.1"/>
    <property type="molecule type" value="Genomic_DNA"/>
</dbReference>
<proteinExistence type="predicted"/>
<gene>
    <name evidence="1" type="ORF">NBO_22g0011</name>
</gene>
<dbReference type="VEuPathDB" id="MicrosporidiaDB:NBO_22g0011"/>
<accession>R0M9E9</accession>
<keyword evidence="2" id="KW-1185">Reference proteome</keyword>
<evidence type="ECO:0000313" key="1">
    <source>
        <dbReference type="EMBL" id="EOB14609.1"/>
    </source>
</evidence>
<dbReference type="AlphaFoldDB" id="R0M9E9"/>
<protein>
    <submittedName>
        <fullName evidence="1">Uncharacterized protein</fullName>
    </submittedName>
</protein>
<sequence length="423" mass="50682">MEDYEREIKEKIKANQEKFTGFEYLLEYADINLDHLCTEDNCLVNFITKNENFIEDFEFSSILLSEKEVEEIKTAEIFENKYKNLIYKLKIISNQNRIDQKAITTIKNNISISFFEYSKAYLKFFRCIMPNERQCIRKFDLSTFYTVFNYNYIDENITNFIKRFADDPLIYPDTNKQDIIVILIYVLGFSKRNKLKYTNLISEKLRNNIIFTRNYNIYNLDLTNDLFIDKYILKLRKIEIDSPSLMYQESLFMNHIYSKFISKPKLEREIFQDFQNRLNKTINLIKEEYLMAFLKNVFFKHSVLYNCINNVQLVKAIIDFYGKLLQKNKTEAFYKASYDFFVLLSLLMPDLDLFEIIIQQTQQIFEGDKYFLLRLLSINKLSDINGLVETSKESFNLMKQVIDVYYSLLSSIQSNLLKKNKIN</sequence>
<dbReference type="Proteomes" id="UP000016927">
    <property type="component" value="Unassembled WGS sequence"/>
</dbReference>
<reference evidence="1 2" key="1">
    <citation type="journal article" date="2013" name="BMC Genomics">
        <title>Comparative genomics of parasitic silkworm microsporidia reveal an association between genome expansion and host adaptation.</title>
        <authorList>
            <person name="Pan G."/>
            <person name="Xu J."/>
            <person name="Li T."/>
            <person name="Xia Q."/>
            <person name="Liu S.L."/>
            <person name="Zhang G."/>
            <person name="Li S."/>
            <person name="Li C."/>
            <person name="Liu H."/>
            <person name="Yang L."/>
            <person name="Liu T."/>
            <person name="Zhang X."/>
            <person name="Wu Z."/>
            <person name="Fan W."/>
            <person name="Dang X."/>
            <person name="Xiang H."/>
            <person name="Tao M."/>
            <person name="Li Y."/>
            <person name="Hu J."/>
            <person name="Li Z."/>
            <person name="Lin L."/>
            <person name="Luo J."/>
            <person name="Geng L."/>
            <person name="Wang L."/>
            <person name="Long M."/>
            <person name="Wan Y."/>
            <person name="He N."/>
            <person name="Zhang Z."/>
            <person name="Lu C."/>
            <person name="Keeling P.J."/>
            <person name="Wang J."/>
            <person name="Xiang Z."/>
            <person name="Zhou Z."/>
        </authorList>
    </citation>
    <scope>NUCLEOTIDE SEQUENCE [LARGE SCALE GENOMIC DNA]</scope>
    <source>
        <strain evidence="2">CQ1 / CVCC 102059</strain>
    </source>
</reference>
<evidence type="ECO:0000313" key="2">
    <source>
        <dbReference type="Proteomes" id="UP000016927"/>
    </source>
</evidence>
<organism evidence="1 2">
    <name type="scientific">Nosema bombycis (strain CQ1 / CVCC 102059)</name>
    <name type="common">Microsporidian parasite</name>
    <name type="synonym">Pebrine of silkworm</name>
    <dbReference type="NCBI Taxonomy" id="578461"/>
    <lineage>
        <taxon>Eukaryota</taxon>
        <taxon>Fungi</taxon>
        <taxon>Fungi incertae sedis</taxon>
        <taxon>Microsporidia</taxon>
        <taxon>Nosematidae</taxon>
        <taxon>Nosema</taxon>
    </lineage>
</organism>
<dbReference type="HOGENOM" id="CLU_649064_0_0_1"/>
<dbReference type="OrthoDB" id="2196381at2759"/>
<name>R0M9E9_NOSB1</name>